<dbReference type="Gene3D" id="1.20.900.10">
    <property type="entry name" value="Dbl homology (DH) domain"/>
    <property type="match status" value="1"/>
</dbReference>
<dbReference type="eggNOG" id="KOG3521">
    <property type="taxonomic scope" value="Eukaryota"/>
</dbReference>
<evidence type="ECO:0000313" key="3">
    <source>
        <dbReference type="EMBL" id="CEF71655.1"/>
    </source>
</evidence>
<dbReference type="RefSeq" id="XP_024510851.1">
    <property type="nucleotide sequence ID" value="XM_024645388.1"/>
</dbReference>
<reference evidence="5" key="2">
    <citation type="submission" date="2020-12" db="UniProtKB">
        <authorList>
            <consortium name="WormBaseParasite"/>
        </authorList>
    </citation>
    <scope>IDENTIFICATION</scope>
</reference>
<organism evidence="3">
    <name type="scientific">Strongyloides ratti</name>
    <name type="common">Parasitic roundworm</name>
    <dbReference type="NCBI Taxonomy" id="34506"/>
    <lineage>
        <taxon>Eukaryota</taxon>
        <taxon>Metazoa</taxon>
        <taxon>Ecdysozoa</taxon>
        <taxon>Nematoda</taxon>
        <taxon>Chromadorea</taxon>
        <taxon>Rhabditida</taxon>
        <taxon>Tylenchina</taxon>
        <taxon>Panagrolaimomorpha</taxon>
        <taxon>Strongyloidoidea</taxon>
        <taxon>Strongyloididae</taxon>
        <taxon>Strongyloides</taxon>
    </lineage>
</organism>
<dbReference type="GO" id="GO:0030424">
    <property type="term" value="C:axon"/>
    <property type="evidence" value="ECO:0007669"/>
    <property type="project" value="TreeGrafter"/>
</dbReference>
<dbReference type="InterPro" id="IPR011993">
    <property type="entry name" value="PH-like_dom_sf"/>
</dbReference>
<dbReference type="InterPro" id="IPR000219">
    <property type="entry name" value="DH_dom"/>
</dbReference>
<dbReference type="GO" id="GO:0030139">
    <property type="term" value="C:endocytic vesicle"/>
    <property type="evidence" value="ECO:0007669"/>
    <property type="project" value="TreeGrafter"/>
</dbReference>
<dbReference type="OrthoDB" id="660555at2759"/>
<proteinExistence type="predicted"/>
<feature type="compositionally biased region" description="Polar residues" evidence="1">
    <location>
        <begin position="1330"/>
        <end position="1340"/>
    </location>
</feature>
<dbReference type="Gene3D" id="2.30.29.30">
    <property type="entry name" value="Pleckstrin-homology domain (PH domain)/Phosphotyrosine-binding domain (PTB)"/>
    <property type="match status" value="1"/>
</dbReference>
<dbReference type="WBParaSite" id="SRAE_X000097800.1">
    <property type="protein sequence ID" value="SRAE_X000097800.1"/>
    <property type="gene ID" value="WBGene00266541"/>
</dbReference>
<dbReference type="SMART" id="SM00325">
    <property type="entry name" value="RhoGEF"/>
    <property type="match status" value="1"/>
</dbReference>
<evidence type="ECO:0000259" key="2">
    <source>
        <dbReference type="PROSITE" id="PS50010"/>
    </source>
</evidence>
<name>A0A090LP97_STRRB</name>
<feature type="compositionally biased region" description="Basic and acidic residues" evidence="1">
    <location>
        <begin position="1092"/>
        <end position="1118"/>
    </location>
</feature>
<evidence type="ECO:0000313" key="5">
    <source>
        <dbReference type="WBParaSite" id="SRAE_X000097800.1"/>
    </source>
</evidence>
<dbReference type="EMBL" id="LN609530">
    <property type="protein sequence ID" value="CEF71655.1"/>
    <property type="molecule type" value="Genomic_DNA"/>
</dbReference>
<keyword evidence="4" id="KW-1185">Reference proteome</keyword>
<dbReference type="SUPFAM" id="SSF48065">
    <property type="entry name" value="DBL homology domain (DH-domain)"/>
    <property type="match status" value="1"/>
</dbReference>
<feature type="region of interest" description="Disordered" evidence="1">
    <location>
        <begin position="1055"/>
        <end position="1118"/>
    </location>
</feature>
<protein>
    <submittedName>
        <fullName evidence="3">Dbl homology (DH) domain and Pleckstrin homology domain and Pleckstrin homology-like domain-containing protein</fullName>
    </submittedName>
</protein>
<dbReference type="CTD" id="36384035"/>
<feature type="region of interest" description="Disordered" evidence="1">
    <location>
        <begin position="204"/>
        <end position="224"/>
    </location>
</feature>
<dbReference type="Pfam" id="PF00621">
    <property type="entry name" value="RhoGEF"/>
    <property type="match status" value="1"/>
</dbReference>
<dbReference type="PANTHER" id="PTHR13217">
    <property type="entry name" value="PLECKSTRIN HOMOLOGY DOMAIN-CONTAINING FAMILY G MEMBER 7"/>
    <property type="match status" value="1"/>
</dbReference>
<dbReference type="InterPro" id="IPR035899">
    <property type="entry name" value="DBL_dom_sf"/>
</dbReference>
<dbReference type="SUPFAM" id="SSF50729">
    <property type="entry name" value="PH domain-like"/>
    <property type="match status" value="1"/>
</dbReference>
<dbReference type="CDD" id="cd13244">
    <property type="entry name" value="PH_PLEKHG5_G6"/>
    <property type="match status" value="1"/>
</dbReference>
<reference evidence="3 4" key="1">
    <citation type="submission" date="2014-09" db="EMBL/GenBank/DDBJ databases">
        <authorList>
            <person name="Martin A.A."/>
        </authorList>
    </citation>
    <scope>NUCLEOTIDE SEQUENCE</scope>
    <source>
        <strain evidence="4">ED321</strain>
        <strain evidence="3">ED321 Heterogonic</strain>
    </source>
</reference>
<dbReference type="WormBase" id="SRAE_X000097800">
    <property type="protein sequence ID" value="SRP04876"/>
    <property type="gene ID" value="WBGene00266541"/>
</dbReference>
<dbReference type="PANTHER" id="PTHR13217:SF11">
    <property type="entry name" value="PLECKSTRIN HOMOLOGY DOMAIN-CONTAINING FAMILY G MEMBER 5"/>
    <property type="match status" value="1"/>
</dbReference>
<accession>A0A090LP97</accession>
<dbReference type="Proteomes" id="UP000035682">
    <property type="component" value="Unplaced"/>
</dbReference>
<feature type="domain" description="DH" evidence="2">
    <location>
        <begin position="546"/>
        <end position="753"/>
    </location>
</feature>
<gene>
    <name evidence="3 5 6" type="ORF">SRAE_X000097800</name>
</gene>
<dbReference type="GeneID" id="36384035"/>
<evidence type="ECO:0000313" key="6">
    <source>
        <dbReference type="WormBase" id="SRAE_X000097800"/>
    </source>
</evidence>
<dbReference type="PROSITE" id="PS50010">
    <property type="entry name" value="DH_2"/>
    <property type="match status" value="1"/>
</dbReference>
<feature type="compositionally biased region" description="Low complexity" evidence="1">
    <location>
        <begin position="1249"/>
        <end position="1269"/>
    </location>
</feature>
<dbReference type="SMART" id="SM00233">
    <property type="entry name" value="PH"/>
    <property type="match status" value="1"/>
</dbReference>
<dbReference type="GO" id="GO:0005085">
    <property type="term" value="F:guanyl-nucleotide exchange factor activity"/>
    <property type="evidence" value="ECO:0007669"/>
    <property type="project" value="InterPro"/>
</dbReference>
<evidence type="ECO:0000256" key="1">
    <source>
        <dbReference type="SAM" id="MobiDB-lite"/>
    </source>
</evidence>
<dbReference type="InterPro" id="IPR001849">
    <property type="entry name" value="PH_domain"/>
</dbReference>
<evidence type="ECO:0000313" key="4">
    <source>
        <dbReference type="Proteomes" id="UP000035682"/>
    </source>
</evidence>
<dbReference type="GO" id="GO:0043542">
    <property type="term" value="P:endothelial cell migration"/>
    <property type="evidence" value="ECO:0007669"/>
    <property type="project" value="TreeGrafter"/>
</dbReference>
<dbReference type="GO" id="GO:0005886">
    <property type="term" value="C:plasma membrane"/>
    <property type="evidence" value="ECO:0007669"/>
    <property type="project" value="TreeGrafter"/>
</dbReference>
<feature type="compositionally biased region" description="Pro residues" evidence="1">
    <location>
        <begin position="1345"/>
        <end position="1357"/>
    </location>
</feature>
<dbReference type="InterPro" id="IPR040181">
    <property type="entry name" value="PKHG5/7"/>
</dbReference>
<feature type="compositionally biased region" description="Low complexity" evidence="1">
    <location>
        <begin position="1061"/>
        <end position="1091"/>
    </location>
</feature>
<dbReference type="STRING" id="34506.A0A090LP97"/>
<feature type="region of interest" description="Disordered" evidence="1">
    <location>
        <begin position="1324"/>
        <end position="1365"/>
    </location>
</feature>
<feature type="region of interest" description="Disordered" evidence="1">
    <location>
        <begin position="1240"/>
        <end position="1274"/>
    </location>
</feature>
<sequence length="1385" mass="157061">MSSCGRVKGRRPSLADWSDSMKRYQSMDFEQKNESTNNNYNTLIFEICEDEPNSSSNLVDFIQVTNGVTLKDTLGPYLKMKGIAIDKVDCMLENSNTPIPDNSEAIYLVGRKIFVKGKKGTLLTIKHKNSFTGDSSDMFGDTIGMVKTSLGHNSGAKTLYQLQHSNSNKGILSTNRKMSADAISRKSSFISSKVKKTMKLLSGKNNSPVIEKNNKRSSSANESPSSAIRAAAALISAVPETIAMKKCIEKKIAMGPLSVVVAKQLDDEINNSSHRHSLPMTLLAPDMVPKRIPSLRKTSSALQFQLSKTRNLSSCTTPPPSCIIPAATTSAPNQQNHPNSQFFHNSVDSNSSLTGSVSANSTPGNNSLDSGTVTGNIVNNTSRKISLGKTSHPPIQNFPYNLQQSSNIEDSMSVAPPFQHPYLYSTSNGTGTINNHHQGPSPFGVTSFQICGCPLINGMPGMHDVNICHYTNMIMPQEETITKKVRSSTSNRMSLFFGKEKQDMISRLNILKKECLSRNDLSELELENHWSCIVNNSNDMTENEKKQQGIIWEVITTEQRYIYLLKQMDELCYYFNEMQKIGFLRDINGRTVFLNFAELFQCNKVFWAKAIMPILKETREKGTPLSFKPLLDGFNEINEWFKCYIFFNCHAKEAHSYIQKKQSENEFFHEFIVWAESQNSMNRQKLLDIFTAPMQRMTRYALLTKTYLETINDKDEYEYTKSIYDKIDEANSIMDIEIAQNMMRNQLEEIMASIEGYDIIDNDEFFRLYKRSTRNVLNLNQPMPYLMGPPRFRRVFYKGDIKLRENRNGPKTDVLCFVMTDMFLICRVINKNKDRLRIIKPPMHITNIVFYPCQDYTGFYLVYTNEFEALSGLYVMQTSSHEETRRWIEFLSIAQEEFRTLRRLNEPSYEMSQMDDMSIQQAFHNIHQLPDNQNPYSWYSHNRKISHGIGNYQIDGYVIQDQNYVHRKSNSMDSQVIALNNQNISNGGSLRNHHIRNSTTILHQDKEYPVINGIIRGPRNGTITIQNTSSISDRSRKKINISNDNIQPVLMAHSKSSIDMNNPNKITNNESNNSINISKIRSRSNSSGNIKSTDEHKLSRSPSPKENDNNKVIIKDSSIEDNDKYDNVEKKKDDNLIINHNASFDEKNVLMEVNTVNETITEEDQNIGDVFPLPSQGNNNNNNSGIFGRRFERRYHTADQIDMMKPKGTFQTSILKRFSLNLSNAVSGSSKKISNRIYDQNTKKHSHNSTIASSDSFGSSTSGISSASSHDTNGIIVDNLDSSETYRGTKKNNISNVSITEHSYEKGKLFKGRNDSKILHIHLEEENSNNEDVTQQDVIKSTSSTPPPVPQVSPPPISEEEGSVFEQEQDIIKYILDNKLETSDV</sequence>
<dbReference type="GO" id="GO:0007266">
    <property type="term" value="P:Rho protein signal transduction"/>
    <property type="evidence" value="ECO:0007669"/>
    <property type="project" value="TreeGrafter"/>
</dbReference>
<feature type="region of interest" description="Disordered" evidence="1">
    <location>
        <begin position="328"/>
        <end position="375"/>
    </location>
</feature>